<dbReference type="Proteomes" id="UP000593566">
    <property type="component" value="Unassembled WGS sequence"/>
</dbReference>
<name>A0A8H6C8Z0_9LECA</name>
<accession>A0A8H6C8Z0</accession>
<dbReference type="RefSeq" id="XP_037148613.1">
    <property type="nucleotide sequence ID" value="XM_037295915.1"/>
</dbReference>
<evidence type="ECO:0000256" key="1">
    <source>
        <dbReference type="SAM" id="MobiDB-lite"/>
    </source>
</evidence>
<evidence type="ECO:0000313" key="2">
    <source>
        <dbReference type="EMBL" id="KAF6219178.1"/>
    </source>
</evidence>
<dbReference type="AlphaFoldDB" id="A0A8H6C8Z0"/>
<dbReference type="GeneID" id="59333409"/>
<keyword evidence="3" id="KW-1185">Reference proteome</keyword>
<feature type="compositionally biased region" description="Polar residues" evidence="1">
    <location>
        <begin position="39"/>
        <end position="48"/>
    </location>
</feature>
<organism evidence="2 3">
    <name type="scientific">Letharia lupina</name>
    <dbReference type="NCBI Taxonomy" id="560253"/>
    <lineage>
        <taxon>Eukaryota</taxon>
        <taxon>Fungi</taxon>
        <taxon>Dikarya</taxon>
        <taxon>Ascomycota</taxon>
        <taxon>Pezizomycotina</taxon>
        <taxon>Lecanoromycetes</taxon>
        <taxon>OSLEUM clade</taxon>
        <taxon>Lecanoromycetidae</taxon>
        <taxon>Lecanorales</taxon>
        <taxon>Lecanorineae</taxon>
        <taxon>Parmeliaceae</taxon>
        <taxon>Letharia</taxon>
    </lineage>
</organism>
<reference evidence="2 3" key="1">
    <citation type="journal article" date="2020" name="Genomics">
        <title>Complete, high-quality genomes from long-read metagenomic sequencing of two wolf lichen thalli reveals enigmatic genome architecture.</title>
        <authorList>
            <person name="McKenzie S.K."/>
            <person name="Walston R.F."/>
            <person name="Allen J.L."/>
        </authorList>
    </citation>
    <scope>NUCLEOTIDE SEQUENCE [LARGE SCALE GENOMIC DNA]</scope>
    <source>
        <strain evidence="2">WasteWater1</strain>
    </source>
</reference>
<comment type="caution">
    <text evidence="2">The sequence shown here is derived from an EMBL/GenBank/DDBJ whole genome shotgun (WGS) entry which is preliminary data.</text>
</comment>
<feature type="region of interest" description="Disordered" evidence="1">
    <location>
        <begin position="35"/>
        <end position="60"/>
    </location>
</feature>
<gene>
    <name evidence="2" type="ORF">HO133_005003</name>
</gene>
<proteinExistence type="predicted"/>
<protein>
    <submittedName>
        <fullName evidence="2">Uncharacterized protein</fullName>
    </submittedName>
</protein>
<sequence length="99" mass="10745">MDTSAATKFHAGLVKCSKLTATDDILTAIAEDHWAGPTGCNQSLSSNKTPRRTAGQKAKDPKLDDILTAIAEDSWASLTSSDQYENGPRITKRRIPWEA</sequence>
<dbReference type="EMBL" id="JACCJB010000020">
    <property type="protein sequence ID" value="KAF6219178.1"/>
    <property type="molecule type" value="Genomic_DNA"/>
</dbReference>
<evidence type="ECO:0000313" key="3">
    <source>
        <dbReference type="Proteomes" id="UP000593566"/>
    </source>
</evidence>